<feature type="transmembrane region" description="Helical" evidence="12">
    <location>
        <begin position="291"/>
        <end position="315"/>
    </location>
</feature>
<dbReference type="Proteomes" id="UP000298652">
    <property type="component" value="Chromosome 2"/>
</dbReference>
<dbReference type="PROSITE" id="PS50011">
    <property type="entry name" value="PROTEIN_KINASE_DOM"/>
    <property type="match status" value="1"/>
</dbReference>
<keyword evidence="17" id="KW-1185">Reference proteome</keyword>
<dbReference type="EMBL" id="CM016553">
    <property type="protein sequence ID" value="TKW35143.1"/>
    <property type="molecule type" value="Genomic_DNA"/>
</dbReference>
<evidence type="ECO:0000256" key="6">
    <source>
        <dbReference type="ARBA" id="ARBA00022777"/>
    </source>
</evidence>
<feature type="chain" id="PRO_5020494110" evidence="13">
    <location>
        <begin position="23"/>
        <end position="680"/>
    </location>
</feature>
<keyword evidence="1" id="KW-0723">Serine/threonine-protein kinase</keyword>
<dbReference type="FunFam" id="3.30.200.20:FF:000177">
    <property type="entry name" value="Cysteine-rich receptor-like protein kinase 2"/>
    <property type="match status" value="1"/>
</dbReference>
<evidence type="ECO:0000313" key="16">
    <source>
        <dbReference type="EMBL" id="TKW35143.1"/>
    </source>
</evidence>
<evidence type="ECO:0000256" key="13">
    <source>
        <dbReference type="SAM" id="SignalP"/>
    </source>
</evidence>
<dbReference type="PANTHER" id="PTHR47973">
    <property type="entry name" value="CYSTEINE-RICH RECEPTOR-LIKE PROTEIN KINASE 3"/>
    <property type="match status" value="1"/>
</dbReference>
<evidence type="ECO:0000256" key="8">
    <source>
        <dbReference type="ARBA" id="ARBA00023157"/>
    </source>
</evidence>
<evidence type="ECO:0000256" key="12">
    <source>
        <dbReference type="SAM" id="Phobius"/>
    </source>
</evidence>
<dbReference type="PROSITE" id="PS00107">
    <property type="entry name" value="PROTEIN_KINASE_ATP"/>
    <property type="match status" value="1"/>
</dbReference>
<sequence length="680" mass="73660">MVGIHSIVAVAVAIIMLPLTAAQPFRYSTCAGGTYDDAATSTFKGNLELLAAALPGNASATPAGFAAGTVGAVPNQVSALALCRGDTDAPTCRECVAASLPGARRDCPGSKDVTVYQDACVVRFSDQRFLDFVGVNSPYAVSYWDADSLAVPEARFDAAVAALMSAAADRAVAAAAASSSARKKYFATAVMDFDAPYPRIYGLEQCVPDMSAAQCRSCLRNLVASIPGFLNGKPGGRSLGIWCNLRYSVRPFFNGSAMLHLSAPASAPAPTVVPSVDTPKAGAGAGRKRRAAVGVSAGVACLVVFILIFSAVAVIRFKGKVATKNDLFNTAALEKMARAKCMIFDFLTLQEATENFSEERKLGQGGFGIVYKGKLPDGQEIAVKKLLDSATGHGLLQLQNEVQVLATLQHKNLVRLHGFCVHRKEMMLVYEFIKNGSLDTFLFEDTRTGNKLSWDQQYNIIVGIAKGIMYLHHDSRIRIIHRDLKTNNILLDENADPKIADFGLARLLGDHTQTKTATVAGTYGYMAPEYAMHGSVSPKVDVFSFGVLVLEIVARRRNTSFDDCDNVKNLLSDVWNCWTKGMMSQMMDQNLEGYSRTQALRCIQIGLLCAQPDPDDRPDISSVVFMLTRDNMELQAPAQPAFFFGRDSTVVSQPYEQRVYVYDRSDVTVNEVTLTDPHPR</sequence>
<keyword evidence="4" id="KW-0677">Repeat</keyword>
<organism evidence="16 17">
    <name type="scientific">Setaria viridis</name>
    <name type="common">Green bristlegrass</name>
    <name type="synonym">Setaria italica subsp. viridis</name>
    <dbReference type="NCBI Taxonomy" id="4556"/>
    <lineage>
        <taxon>Eukaryota</taxon>
        <taxon>Viridiplantae</taxon>
        <taxon>Streptophyta</taxon>
        <taxon>Embryophyta</taxon>
        <taxon>Tracheophyta</taxon>
        <taxon>Spermatophyta</taxon>
        <taxon>Magnoliopsida</taxon>
        <taxon>Liliopsida</taxon>
        <taxon>Poales</taxon>
        <taxon>Poaceae</taxon>
        <taxon>PACMAD clade</taxon>
        <taxon>Panicoideae</taxon>
        <taxon>Panicodae</taxon>
        <taxon>Paniceae</taxon>
        <taxon>Cenchrinae</taxon>
        <taxon>Setaria</taxon>
    </lineage>
</organism>
<dbReference type="InterPro" id="IPR011009">
    <property type="entry name" value="Kinase-like_dom_sf"/>
</dbReference>
<keyword evidence="9" id="KW-0675">Receptor</keyword>
<evidence type="ECO:0000259" key="14">
    <source>
        <dbReference type="PROSITE" id="PS50011"/>
    </source>
</evidence>
<dbReference type="Gene3D" id="3.30.430.20">
    <property type="entry name" value="Gnk2 domain, C-X8-C-X2-C motif"/>
    <property type="match status" value="2"/>
</dbReference>
<keyword evidence="6" id="KW-0418">Kinase</keyword>
<name>A0A4U6W1H9_SETVI</name>
<keyword evidence="12" id="KW-0812">Transmembrane</keyword>
<dbReference type="Pfam" id="PF07714">
    <property type="entry name" value="PK_Tyr_Ser-Thr"/>
    <property type="match status" value="1"/>
</dbReference>
<proteinExistence type="predicted"/>
<evidence type="ECO:0000256" key="3">
    <source>
        <dbReference type="ARBA" id="ARBA00022729"/>
    </source>
</evidence>
<dbReference type="FunFam" id="1.10.510.10:FF:000060">
    <property type="entry name" value="G-type lectin S-receptor-like serine/threonine-protein kinase"/>
    <property type="match status" value="1"/>
</dbReference>
<dbReference type="InterPro" id="IPR002902">
    <property type="entry name" value="GNK2"/>
</dbReference>
<accession>A0A4U6W1H9</accession>
<keyword evidence="5 11" id="KW-0547">Nucleotide-binding</keyword>
<evidence type="ECO:0000256" key="1">
    <source>
        <dbReference type="ARBA" id="ARBA00022527"/>
    </source>
</evidence>
<dbReference type="CDD" id="cd23509">
    <property type="entry name" value="Gnk2-like"/>
    <property type="match status" value="2"/>
</dbReference>
<dbReference type="SUPFAM" id="SSF56112">
    <property type="entry name" value="Protein kinase-like (PK-like)"/>
    <property type="match status" value="1"/>
</dbReference>
<gene>
    <name evidence="16" type="ORF">SEVIR_2G352500v2</name>
</gene>
<dbReference type="AlphaFoldDB" id="A0A4U6W1H9"/>
<dbReference type="Pfam" id="PF01657">
    <property type="entry name" value="Stress-antifung"/>
    <property type="match status" value="2"/>
</dbReference>
<evidence type="ECO:0000256" key="9">
    <source>
        <dbReference type="ARBA" id="ARBA00023170"/>
    </source>
</evidence>
<reference evidence="16" key="1">
    <citation type="submission" date="2019-03" db="EMBL/GenBank/DDBJ databases">
        <title>WGS assembly of Setaria viridis.</title>
        <authorList>
            <person name="Huang P."/>
            <person name="Jenkins J."/>
            <person name="Grimwood J."/>
            <person name="Barry K."/>
            <person name="Healey A."/>
            <person name="Mamidi S."/>
            <person name="Sreedasyam A."/>
            <person name="Shu S."/>
            <person name="Feldman M."/>
            <person name="Wu J."/>
            <person name="Yu Y."/>
            <person name="Chen C."/>
            <person name="Johnson J."/>
            <person name="Rokhsar D."/>
            <person name="Baxter I."/>
            <person name="Schmutz J."/>
            <person name="Brutnell T."/>
            <person name="Kellogg E."/>
        </authorList>
    </citation>
    <scope>NUCLEOTIDE SEQUENCE [LARGE SCALE GENOMIC DNA]</scope>
</reference>
<dbReference type="InterPro" id="IPR052059">
    <property type="entry name" value="CR_Ser/Thr_kinase"/>
</dbReference>
<dbReference type="InterPro" id="IPR001245">
    <property type="entry name" value="Ser-Thr/Tyr_kinase_cat_dom"/>
</dbReference>
<dbReference type="Gene3D" id="1.10.510.10">
    <property type="entry name" value="Transferase(Phosphotransferase) domain 1"/>
    <property type="match status" value="1"/>
</dbReference>
<keyword evidence="10" id="KW-0325">Glycoprotein</keyword>
<dbReference type="InterPro" id="IPR038408">
    <property type="entry name" value="GNK2_sf"/>
</dbReference>
<dbReference type="GO" id="GO:0005524">
    <property type="term" value="F:ATP binding"/>
    <property type="evidence" value="ECO:0007669"/>
    <property type="project" value="UniProtKB-UniRule"/>
</dbReference>
<feature type="domain" description="Gnk2-homologous" evidence="15">
    <location>
        <begin position="137"/>
        <end position="252"/>
    </location>
</feature>
<evidence type="ECO:0000313" key="17">
    <source>
        <dbReference type="Proteomes" id="UP000298652"/>
    </source>
</evidence>
<evidence type="ECO:0000256" key="11">
    <source>
        <dbReference type="PROSITE-ProRule" id="PRU10141"/>
    </source>
</evidence>
<dbReference type="SMART" id="SM00220">
    <property type="entry name" value="S_TKc"/>
    <property type="match status" value="1"/>
</dbReference>
<feature type="signal peptide" evidence="13">
    <location>
        <begin position="1"/>
        <end position="22"/>
    </location>
</feature>
<evidence type="ECO:0000256" key="4">
    <source>
        <dbReference type="ARBA" id="ARBA00022737"/>
    </source>
</evidence>
<dbReference type="OMA" id="AAQGTQW"/>
<evidence type="ECO:0000256" key="5">
    <source>
        <dbReference type="ARBA" id="ARBA00022741"/>
    </source>
</evidence>
<dbReference type="Gramene" id="TKW35143">
    <property type="protein sequence ID" value="TKW35143"/>
    <property type="gene ID" value="SEVIR_2G352500v2"/>
</dbReference>
<keyword evidence="12" id="KW-1133">Transmembrane helix</keyword>
<protein>
    <submittedName>
        <fullName evidence="16">Uncharacterized protein</fullName>
    </submittedName>
</protein>
<keyword evidence="2" id="KW-0808">Transferase</keyword>
<dbReference type="Gene3D" id="3.30.200.20">
    <property type="entry name" value="Phosphorylase Kinase, domain 1"/>
    <property type="match status" value="1"/>
</dbReference>
<evidence type="ECO:0000259" key="15">
    <source>
        <dbReference type="PROSITE" id="PS51473"/>
    </source>
</evidence>
<evidence type="ECO:0000256" key="10">
    <source>
        <dbReference type="ARBA" id="ARBA00023180"/>
    </source>
</evidence>
<keyword evidence="3 13" id="KW-0732">Signal</keyword>
<keyword evidence="12" id="KW-0472">Membrane</keyword>
<dbReference type="PROSITE" id="PS51473">
    <property type="entry name" value="GNK2"/>
    <property type="match status" value="2"/>
</dbReference>
<feature type="domain" description="Protein kinase" evidence="14">
    <location>
        <begin position="356"/>
        <end position="642"/>
    </location>
</feature>
<dbReference type="InterPro" id="IPR017441">
    <property type="entry name" value="Protein_kinase_ATP_BS"/>
</dbReference>
<dbReference type="GO" id="GO:0004674">
    <property type="term" value="F:protein serine/threonine kinase activity"/>
    <property type="evidence" value="ECO:0007669"/>
    <property type="project" value="UniProtKB-KW"/>
</dbReference>
<dbReference type="InterPro" id="IPR008271">
    <property type="entry name" value="Ser/Thr_kinase_AS"/>
</dbReference>
<keyword evidence="8" id="KW-1015">Disulfide bond</keyword>
<keyword evidence="7 11" id="KW-0067">ATP-binding</keyword>
<evidence type="ECO:0000256" key="7">
    <source>
        <dbReference type="ARBA" id="ARBA00022840"/>
    </source>
</evidence>
<dbReference type="CDD" id="cd14066">
    <property type="entry name" value="STKc_IRAK"/>
    <property type="match status" value="1"/>
</dbReference>
<evidence type="ECO:0000256" key="2">
    <source>
        <dbReference type="ARBA" id="ARBA00022679"/>
    </source>
</evidence>
<feature type="domain" description="Gnk2-homologous" evidence="15">
    <location>
        <begin position="23"/>
        <end position="129"/>
    </location>
</feature>
<feature type="binding site" evidence="11">
    <location>
        <position position="385"/>
    </location>
    <ligand>
        <name>ATP</name>
        <dbReference type="ChEBI" id="CHEBI:30616"/>
    </ligand>
</feature>
<dbReference type="PROSITE" id="PS00108">
    <property type="entry name" value="PROTEIN_KINASE_ST"/>
    <property type="match status" value="1"/>
</dbReference>
<dbReference type="InterPro" id="IPR000719">
    <property type="entry name" value="Prot_kinase_dom"/>
</dbReference>